<comment type="caution">
    <text evidence="1">The sequence shown here is derived from an EMBL/GenBank/DDBJ whole genome shotgun (WGS) entry which is preliminary data.</text>
</comment>
<proteinExistence type="predicted"/>
<name>A0ABQ9YDM6_9EUKA</name>
<dbReference type="EMBL" id="JARBJD010000014">
    <property type="protein sequence ID" value="KAK2961870.1"/>
    <property type="molecule type" value="Genomic_DNA"/>
</dbReference>
<evidence type="ECO:0000313" key="1">
    <source>
        <dbReference type="EMBL" id="KAK2961870.1"/>
    </source>
</evidence>
<keyword evidence="2" id="KW-1185">Reference proteome</keyword>
<protein>
    <submittedName>
        <fullName evidence="1">Uncharacterized protein</fullName>
    </submittedName>
</protein>
<sequence length="210" mass="23528">MDHRDPHRVVDGNRVFKWLCITSCGCARTARTASLINPAYYPFLEWYQPDPYSQSYASFAPPFISLVILVGDGIRISKDLVSKASKLLSSISEYLDNRTYVNEFLKAIGKGYPDPAAVILEVSAFHKPTLDFVCSSHIPIVFQSHLSKVEDDYQKAMTLANLSHNIDEWKKDGGDTVSRGRTVMQTLEQEGFRNGCRKLHPTHNQGSSTG</sequence>
<accession>A0ABQ9YDM6</accession>
<organism evidence="1 2">
    <name type="scientific">Blattamonas nauphoetae</name>
    <dbReference type="NCBI Taxonomy" id="2049346"/>
    <lineage>
        <taxon>Eukaryota</taxon>
        <taxon>Metamonada</taxon>
        <taxon>Preaxostyla</taxon>
        <taxon>Oxymonadida</taxon>
        <taxon>Blattamonas</taxon>
    </lineage>
</organism>
<gene>
    <name evidence="1" type="ORF">BLNAU_3307</name>
</gene>
<dbReference type="Proteomes" id="UP001281761">
    <property type="component" value="Unassembled WGS sequence"/>
</dbReference>
<evidence type="ECO:0000313" key="2">
    <source>
        <dbReference type="Proteomes" id="UP001281761"/>
    </source>
</evidence>
<reference evidence="1 2" key="1">
    <citation type="journal article" date="2022" name="bioRxiv">
        <title>Genomics of Preaxostyla Flagellates Illuminates Evolutionary Transitions and the Path Towards Mitochondrial Loss.</title>
        <authorList>
            <person name="Novak L.V.F."/>
            <person name="Treitli S.C."/>
            <person name="Pyrih J."/>
            <person name="Halakuc P."/>
            <person name="Pipaliya S.V."/>
            <person name="Vacek V."/>
            <person name="Brzon O."/>
            <person name="Soukal P."/>
            <person name="Eme L."/>
            <person name="Dacks J.B."/>
            <person name="Karnkowska A."/>
            <person name="Elias M."/>
            <person name="Hampl V."/>
        </authorList>
    </citation>
    <scope>NUCLEOTIDE SEQUENCE [LARGE SCALE GENOMIC DNA]</scope>
    <source>
        <strain evidence="1">NAU3</strain>
        <tissue evidence="1">Gut</tissue>
    </source>
</reference>